<dbReference type="Proteomes" id="UP000183868">
    <property type="component" value="Chromosome"/>
</dbReference>
<gene>
    <name evidence="2" type="ORF">Cabys_283</name>
    <name evidence="3" type="ORF">Calab_1565</name>
</gene>
<keyword evidence="4" id="KW-1185">Reference proteome</keyword>
<sequence length="333" mass="37323" precursor="true">MNLKKITFLILLVSLIHPLWAQKKLAQTGFQFLSVVPEARSAALANAMTTVSNNSSALWDNPAMLAEMSESFDLMITQNKWIADIKHNALSMAFKPSTGQYGVIGISLLIVDYGDVEGTIVANNEQGFLETGMIKPSAYSFGIGYAKALTNKFSVGAQIKYASQYLGPVIEGYSTSSAEVGTSEQETSVLAFDFGTFYRTGFRSLVFGMSVRNFSQEIKFSQEEFQLPLIFSIGFSANVMELLPVGARMEALKDLMVTMDAVHPRSYPEYIKTGFEYHFRKMLALRFGYYSRVDERSFTYGIGIKLSRFTFDYAYVPFGVFDNVQRLTLKFSW</sequence>
<evidence type="ECO:0000313" key="3">
    <source>
        <dbReference type="EMBL" id="EHO41185.1"/>
    </source>
</evidence>
<dbReference type="KEGG" id="caby:Cabys_283"/>
<accession>H1XQN9</accession>
<proteinExistence type="inferred from homology"/>
<dbReference type="InterPro" id="IPR005362">
    <property type="entry name" value="UPF0164"/>
</dbReference>
<dbReference type="OrthoDB" id="9758448at2"/>
<dbReference type="RefSeq" id="WP_006928255.1">
    <property type="nucleotide sequence ID" value="NZ_CM001402.1"/>
</dbReference>
<evidence type="ECO:0008006" key="6">
    <source>
        <dbReference type="Google" id="ProtNLM"/>
    </source>
</evidence>
<organism evidence="3 4">
    <name type="scientific">Caldithrix abyssi DSM 13497</name>
    <dbReference type="NCBI Taxonomy" id="880073"/>
    <lineage>
        <taxon>Bacteria</taxon>
        <taxon>Pseudomonadati</taxon>
        <taxon>Calditrichota</taxon>
        <taxon>Calditrichia</taxon>
        <taxon>Calditrichales</taxon>
        <taxon>Calditrichaceae</taxon>
        <taxon>Caldithrix</taxon>
    </lineage>
</organism>
<comment type="similarity">
    <text evidence="1">Belongs to the UPF0164 family.</text>
</comment>
<dbReference type="Pfam" id="PF03687">
    <property type="entry name" value="UPF0164"/>
    <property type="match status" value="1"/>
</dbReference>
<protein>
    <recommendedName>
        <fullName evidence="6">PorV/PorQ family protein</fullName>
    </recommendedName>
</protein>
<evidence type="ECO:0000313" key="4">
    <source>
        <dbReference type="Proteomes" id="UP000004671"/>
    </source>
</evidence>
<dbReference type="AlphaFoldDB" id="H1XQN9"/>
<evidence type="ECO:0000313" key="2">
    <source>
        <dbReference type="EMBL" id="APF17034.1"/>
    </source>
</evidence>
<dbReference type="Gene3D" id="2.40.160.60">
    <property type="entry name" value="Outer membrane protein transport protein (OMPP1/FadL/TodX)"/>
    <property type="match status" value="1"/>
</dbReference>
<dbReference type="Proteomes" id="UP000004671">
    <property type="component" value="Chromosome"/>
</dbReference>
<dbReference type="NCBIfam" id="NF033709">
    <property type="entry name" value="PorV_fam"/>
    <property type="match status" value="1"/>
</dbReference>
<evidence type="ECO:0000256" key="1">
    <source>
        <dbReference type="ARBA" id="ARBA00005846"/>
    </source>
</evidence>
<dbReference type="EMBL" id="CP018099">
    <property type="protein sequence ID" value="APF17034.1"/>
    <property type="molecule type" value="Genomic_DNA"/>
</dbReference>
<dbReference type="eggNOG" id="COG2067">
    <property type="taxonomic scope" value="Bacteria"/>
</dbReference>
<dbReference type="PaxDb" id="880073-Calab_1565"/>
<dbReference type="HOGENOM" id="CLU_067062_0_0_0"/>
<reference evidence="3 4" key="1">
    <citation type="submission" date="2011-09" db="EMBL/GenBank/DDBJ databases">
        <title>The permanent draft genome of Caldithrix abyssi DSM 13497.</title>
        <authorList>
            <consortium name="US DOE Joint Genome Institute (JGI-PGF)"/>
            <person name="Lucas S."/>
            <person name="Han J."/>
            <person name="Lapidus A."/>
            <person name="Bruce D."/>
            <person name="Goodwin L."/>
            <person name="Pitluck S."/>
            <person name="Peters L."/>
            <person name="Kyrpides N."/>
            <person name="Mavromatis K."/>
            <person name="Ivanova N."/>
            <person name="Mikhailova N."/>
            <person name="Chertkov O."/>
            <person name="Detter J.C."/>
            <person name="Tapia R."/>
            <person name="Han C."/>
            <person name="Land M."/>
            <person name="Hauser L."/>
            <person name="Markowitz V."/>
            <person name="Cheng J.-F."/>
            <person name="Hugenholtz P."/>
            <person name="Woyke T."/>
            <person name="Wu D."/>
            <person name="Spring S."/>
            <person name="Brambilla E."/>
            <person name="Klenk H.-P."/>
            <person name="Eisen J.A."/>
        </authorList>
    </citation>
    <scope>NUCLEOTIDE SEQUENCE [LARGE SCALE GENOMIC DNA]</scope>
    <source>
        <strain evidence="3 4">DSM 13497</strain>
    </source>
</reference>
<reference evidence="2 5" key="2">
    <citation type="submission" date="2016-11" db="EMBL/GenBank/DDBJ databases">
        <title>Genomic analysis of Caldithrix abyssi and proposal of a novel bacterial phylum Caldithrichaeota.</title>
        <authorList>
            <person name="Kublanov I."/>
            <person name="Sigalova O."/>
            <person name="Gavrilov S."/>
            <person name="Lebedinsky A."/>
            <person name="Ivanova N."/>
            <person name="Daum C."/>
            <person name="Reddy T."/>
            <person name="Klenk H.P."/>
            <person name="Goker M."/>
            <person name="Reva O."/>
            <person name="Miroshnichenko M."/>
            <person name="Kyprides N."/>
            <person name="Woyke T."/>
            <person name="Gelfand M."/>
        </authorList>
    </citation>
    <scope>NUCLEOTIDE SEQUENCE [LARGE SCALE GENOMIC DNA]</scope>
    <source>
        <strain evidence="2 5">LF13</strain>
    </source>
</reference>
<dbReference type="EMBL" id="CM001402">
    <property type="protein sequence ID" value="EHO41185.1"/>
    <property type="molecule type" value="Genomic_DNA"/>
</dbReference>
<dbReference type="InParanoid" id="H1XQN9"/>
<evidence type="ECO:0000313" key="5">
    <source>
        <dbReference type="Proteomes" id="UP000183868"/>
    </source>
</evidence>
<dbReference type="STRING" id="880073.Cabys_283"/>
<name>H1XQN9_CALAY</name>